<evidence type="ECO:0000313" key="2">
    <source>
        <dbReference type="EMBL" id="RBR21387.1"/>
    </source>
</evidence>
<sequence length="303" mass="36121">MVRRRGESKYTNHQITFKDHAGNPAIMSWHGLKTQRLPTLSVWVIYMVNPETPLNFDTRKFQLTFDHDSDPYLGQSFRFEFFFLPNATPEECVAHYKKEIASRGTVWRQIRQVREATKDERRERRMRCVRERKAMKEEQEKMREADPDVDFNGEEVLTDYTSDGYDSPETSLYDEEDEEPRPTVPNDQNLPGLPWLKHSELQGYRQYFFMCTDDEVKWGPAPPNHNDQALNLRVIEFDPVPVELEEGEVKRWDPFDEPIRVRQDPELWYICWKYSRCRDCWALQALQALEVSDAEEELGWTTW</sequence>
<proteinExistence type="predicted"/>
<gene>
    <name evidence="2" type="ORF">FIESC28_04924</name>
</gene>
<organism evidence="2 3">
    <name type="scientific">Fusarium coffeatum</name>
    <dbReference type="NCBI Taxonomy" id="231269"/>
    <lineage>
        <taxon>Eukaryota</taxon>
        <taxon>Fungi</taxon>
        <taxon>Dikarya</taxon>
        <taxon>Ascomycota</taxon>
        <taxon>Pezizomycotina</taxon>
        <taxon>Sordariomycetes</taxon>
        <taxon>Hypocreomycetidae</taxon>
        <taxon>Hypocreales</taxon>
        <taxon>Nectriaceae</taxon>
        <taxon>Fusarium</taxon>
        <taxon>Fusarium incarnatum-equiseti species complex</taxon>
    </lineage>
</organism>
<evidence type="ECO:0000256" key="1">
    <source>
        <dbReference type="SAM" id="MobiDB-lite"/>
    </source>
</evidence>
<keyword evidence="3" id="KW-1185">Reference proteome</keyword>
<dbReference type="AlphaFoldDB" id="A0A366RWC3"/>
<dbReference type="RefSeq" id="XP_031016836.1">
    <property type="nucleotide sequence ID" value="XM_031159071.1"/>
</dbReference>
<dbReference type="EMBL" id="QKXC01000101">
    <property type="protein sequence ID" value="RBR21387.1"/>
    <property type="molecule type" value="Genomic_DNA"/>
</dbReference>
<comment type="caution">
    <text evidence="2">The sequence shown here is derived from an EMBL/GenBank/DDBJ whole genome shotgun (WGS) entry which is preliminary data.</text>
</comment>
<reference evidence="2 3" key="1">
    <citation type="submission" date="2018-06" db="EMBL/GenBank/DDBJ databases">
        <title>Fusarium incarnatum-equiseti species complex species 28.</title>
        <authorList>
            <person name="Gardiner D.M."/>
        </authorList>
    </citation>
    <scope>NUCLEOTIDE SEQUENCE [LARGE SCALE GENOMIC DNA]</scope>
    <source>
        <strain evidence="2 3">FIESC_28</strain>
    </source>
</reference>
<accession>A0A366RWC3</accession>
<dbReference type="GeneID" id="41994367"/>
<protein>
    <submittedName>
        <fullName evidence="2">Uncharacterized protein</fullName>
    </submittedName>
</protein>
<dbReference type="OrthoDB" id="5402033at2759"/>
<feature type="region of interest" description="Disordered" evidence="1">
    <location>
        <begin position="158"/>
        <end position="192"/>
    </location>
</feature>
<dbReference type="Proteomes" id="UP000253153">
    <property type="component" value="Unassembled WGS sequence"/>
</dbReference>
<evidence type="ECO:0000313" key="3">
    <source>
        <dbReference type="Proteomes" id="UP000253153"/>
    </source>
</evidence>
<name>A0A366RWC3_9HYPO</name>